<organism evidence="3">
    <name type="scientific">Capitella teleta</name>
    <name type="common">Polychaete worm</name>
    <dbReference type="NCBI Taxonomy" id="283909"/>
    <lineage>
        <taxon>Eukaryota</taxon>
        <taxon>Metazoa</taxon>
        <taxon>Spiralia</taxon>
        <taxon>Lophotrochozoa</taxon>
        <taxon>Annelida</taxon>
        <taxon>Polychaeta</taxon>
        <taxon>Sedentaria</taxon>
        <taxon>Scolecida</taxon>
        <taxon>Capitellidae</taxon>
        <taxon>Capitella</taxon>
    </lineage>
</organism>
<accession>R7UKF6</accession>
<dbReference type="InterPro" id="IPR050357">
    <property type="entry name" value="Arrestin_domain-protein"/>
</dbReference>
<dbReference type="AlphaFoldDB" id="R7UKF6"/>
<proteinExistence type="predicted"/>
<dbReference type="PANTHER" id="PTHR11188:SF17">
    <property type="entry name" value="FI21816P1"/>
    <property type="match status" value="1"/>
</dbReference>
<dbReference type="Proteomes" id="UP000014760">
    <property type="component" value="Unassembled WGS sequence"/>
</dbReference>
<dbReference type="SMART" id="SM01017">
    <property type="entry name" value="Arrestin_C"/>
    <property type="match status" value="1"/>
</dbReference>
<reference evidence="4" key="3">
    <citation type="submission" date="2015-06" db="UniProtKB">
        <authorList>
            <consortium name="EnsemblMetazoa"/>
        </authorList>
    </citation>
    <scope>IDENTIFICATION</scope>
</reference>
<dbReference type="Pfam" id="PF02752">
    <property type="entry name" value="Arrestin_C"/>
    <property type="match status" value="1"/>
</dbReference>
<dbReference type="PANTHER" id="PTHR11188">
    <property type="entry name" value="ARRESTIN DOMAIN CONTAINING PROTEIN"/>
    <property type="match status" value="1"/>
</dbReference>
<dbReference type="GO" id="GO:0005737">
    <property type="term" value="C:cytoplasm"/>
    <property type="evidence" value="ECO:0007669"/>
    <property type="project" value="TreeGrafter"/>
</dbReference>
<dbReference type="EMBL" id="KB300511">
    <property type="protein sequence ID" value="ELU06695.1"/>
    <property type="molecule type" value="Genomic_DNA"/>
</dbReference>
<evidence type="ECO:0000256" key="1">
    <source>
        <dbReference type="SAM" id="MobiDB-lite"/>
    </source>
</evidence>
<sequence>MRPLPRKQENVQQIDLETSPDFERIIYEHLRINYYFKCNSDVSVHFGGKFETKWTDAHMQYSSQSVIYAEEQRVIRNRKIPLDCRWYRFDFEHRIPSSLPTSFKHHEGRLLFYASGVLLRDNGALLETLNAHFHVKGRTDIDGLPAVLHESVRRKQSRVFEKCPSATRQKQHNHNHNAIGLESARAPLRHDEDDDVTSLDSDGEQRQVKAAISLNSQAFAHGQHVIAEVTLDNSTNGQVSYTAKFEQVMTFEADFVRPSVGGQRNPTAQVPHSKTSSKVLAASPLIRVDPGCTEASSCMFDIPAVIPSTPSRYMLPGVSHLGIRRPLITIAYFVKLEIKPEWHEDGFNIPVEIKIGSIDSNIRNQNSPEAEVHDNLGDFTNVQFVWRENQND</sequence>
<dbReference type="OrthoDB" id="2333384at2759"/>
<protein>
    <recommendedName>
        <fullName evidence="2">Arrestin C-terminal-like domain-containing protein</fullName>
    </recommendedName>
</protein>
<dbReference type="EMBL" id="AMQN01001225">
    <property type="status" value="NOT_ANNOTATED_CDS"/>
    <property type="molecule type" value="Genomic_DNA"/>
</dbReference>
<reference evidence="5" key="1">
    <citation type="submission" date="2012-12" db="EMBL/GenBank/DDBJ databases">
        <authorList>
            <person name="Hellsten U."/>
            <person name="Grimwood J."/>
            <person name="Chapman J.A."/>
            <person name="Shapiro H."/>
            <person name="Aerts A."/>
            <person name="Otillar R.P."/>
            <person name="Terry A.Y."/>
            <person name="Boore J.L."/>
            <person name="Simakov O."/>
            <person name="Marletaz F."/>
            <person name="Cho S.-J."/>
            <person name="Edsinger-Gonzales E."/>
            <person name="Havlak P."/>
            <person name="Kuo D.-H."/>
            <person name="Larsson T."/>
            <person name="Lv J."/>
            <person name="Arendt D."/>
            <person name="Savage R."/>
            <person name="Osoegawa K."/>
            <person name="de Jong P."/>
            <person name="Lindberg D.R."/>
            <person name="Seaver E.C."/>
            <person name="Weisblat D.A."/>
            <person name="Putnam N.H."/>
            <person name="Grigoriev I.V."/>
            <person name="Rokhsar D.S."/>
        </authorList>
    </citation>
    <scope>NUCLEOTIDE SEQUENCE</scope>
    <source>
        <strain evidence="5">I ESC-2004</strain>
    </source>
</reference>
<evidence type="ECO:0000259" key="2">
    <source>
        <dbReference type="SMART" id="SM01017"/>
    </source>
</evidence>
<feature type="region of interest" description="Disordered" evidence="1">
    <location>
        <begin position="183"/>
        <end position="202"/>
    </location>
</feature>
<dbReference type="Gene3D" id="2.60.40.640">
    <property type="match status" value="2"/>
</dbReference>
<feature type="domain" description="Arrestin C-terminal-like" evidence="2">
    <location>
        <begin position="204"/>
        <end position="360"/>
    </location>
</feature>
<dbReference type="InterPro" id="IPR014752">
    <property type="entry name" value="Arrestin-like_C"/>
</dbReference>
<keyword evidence="5" id="KW-1185">Reference proteome</keyword>
<evidence type="ECO:0000313" key="3">
    <source>
        <dbReference type="EMBL" id="ELU06695.1"/>
    </source>
</evidence>
<dbReference type="InterPro" id="IPR011022">
    <property type="entry name" value="Arrestin_C-like"/>
</dbReference>
<evidence type="ECO:0000313" key="4">
    <source>
        <dbReference type="EnsemblMetazoa" id="CapteP220151"/>
    </source>
</evidence>
<dbReference type="HOGENOM" id="CLU_704465_0_0_1"/>
<evidence type="ECO:0000313" key="5">
    <source>
        <dbReference type="Proteomes" id="UP000014760"/>
    </source>
</evidence>
<dbReference type="EnsemblMetazoa" id="CapteT220151">
    <property type="protein sequence ID" value="CapteP220151"/>
    <property type="gene ID" value="CapteG220151"/>
</dbReference>
<reference evidence="3 5" key="2">
    <citation type="journal article" date="2013" name="Nature">
        <title>Insights into bilaterian evolution from three spiralian genomes.</title>
        <authorList>
            <person name="Simakov O."/>
            <person name="Marletaz F."/>
            <person name="Cho S.J."/>
            <person name="Edsinger-Gonzales E."/>
            <person name="Havlak P."/>
            <person name="Hellsten U."/>
            <person name="Kuo D.H."/>
            <person name="Larsson T."/>
            <person name="Lv J."/>
            <person name="Arendt D."/>
            <person name="Savage R."/>
            <person name="Osoegawa K."/>
            <person name="de Jong P."/>
            <person name="Grimwood J."/>
            <person name="Chapman J.A."/>
            <person name="Shapiro H."/>
            <person name="Aerts A."/>
            <person name="Otillar R.P."/>
            <person name="Terry A.Y."/>
            <person name="Boore J.L."/>
            <person name="Grigoriev I.V."/>
            <person name="Lindberg D.R."/>
            <person name="Seaver E.C."/>
            <person name="Weisblat D.A."/>
            <person name="Putnam N.H."/>
            <person name="Rokhsar D.S."/>
        </authorList>
    </citation>
    <scope>NUCLEOTIDE SEQUENCE</scope>
    <source>
        <strain evidence="3 5">I ESC-2004</strain>
    </source>
</reference>
<dbReference type="GO" id="GO:0015031">
    <property type="term" value="P:protein transport"/>
    <property type="evidence" value="ECO:0007669"/>
    <property type="project" value="TreeGrafter"/>
</dbReference>
<gene>
    <name evidence="3" type="ORF">CAPTEDRAFT_220151</name>
</gene>
<name>R7UKF6_CAPTE</name>